<dbReference type="Gene3D" id="1.20.1070.10">
    <property type="entry name" value="Rhodopsin 7-helix transmembrane proteins"/>
    <property type="match status" value="1"/>
</dbReference>
<dbReference type="Pfam" id="PF11970">
    <property type="entry name" value="GPR_Gpa2_C"/>
    <property type="match status" value="1"/>
</dbReference>
<evidence type="ECO:0000256" key="2">
    <source>
        <dbReference type="ARBA" id="ARBA00022692"/>
    </source>
</evidence>
<feature type="region of interest" description="Disordered" evidence="5">
    <location>
        <begin position="295"/>
        <end position="362"/>
    </location>
</feature>
<evidence type="ECO:0000256" key="4">
    <source>
        <dbReference type="ARBA" id="ARBA00023136"/>
    </source>
</evidence>
<keyword evidence="10" id="KW-1185">Reference proteome</keyword>
<keyword evidence="2 6" id="KW-0812">Transmembrane</keyword>
<dbReference type="AlphaFoldDB" id="A0A8E2FAX6"/>
<organism evidence="9 10">
    <name type="scientific">Glonium stellatum</name>
    <dbReference type="NCBI Taxonomy" id="574774"/>
    <lineage>
        <taxon>Eukaryota</taxon>
        <taxon>Fungi</taxon>
        <taxon>Dikarya</taxon>
        <taxon>Ascomycota</taxon>
        <taxon>Pezizomycotina</taxon>
        <taxon>Dothideomycetes</taxon>
        <taxon>Pleosporomycetidae</taxon>
        <taxon>Gloniales</taxon>
        <taxon>Gloniaceae</taxon>
        <taxon>Glonium</taxon>
    </lineage>
</organism>
<name>A0A8E2FAX6_9PEZI</name>
<dbReference type="Proteomes" id="UP000250140">
    <property type="component" value="Unassembled WGS sequence"/>
</dbReference>
<proteinExistence type="predicted"/>
<feature type="transmembrane region" description="Helical" evidence="6">
    <location>
        <begin position="230"/>
        <end position="257"/>
    </location>
</feature>
<dbReference type="OrthoDB" id="5368598at2759"/>
<feature type="domain" description="G protein-coupled receptor GPR1/2/3 C-terminal" evidence="8">
    <location>
        <begin position="433"/>
        <end position="506"/>
    </location>
</feature>
<feature type="domain" description="Glucose receptor Git3-like N-terminal" evidence="7">
    <location>
        <begin position="77"/>
        <end position="265"/>
    </location>
</feature>
<protein>
    <recommendedName>
        <fullName evidence="11">G protein-coupled receptor GPR1</fullName>
    </recommendedName>
</protein>
<accession>A0A8E2FAX6</accession>
<dbReference type="PANTHER" id="PTHR23112">
    <property type="entry name" value="G PROTEIN-COUPLED RECEPTOR 157-RELATED"/>
    <property type="match status" value="1"/>
</dbReference>
<dbReference type="GO" id="GO:0007189">
    <property type="term" value="P:adenylate cyclase-activating G protein-coupled receptor signaling pathway"/>
    <property type="evidence" value="ECO:0007669"/>
    <property type="project" value="TreeGrafter"/>
</dbReference>
<evidence type="ECO:0000313" key="10">
    <source>
        <dbReference type="Proteomes" id="UP000250140"/>
    </source>
</evidence>
<feature type="transmembrane region" description="Helical" evidence="6">
    <location>
        <begin position="443"/>
        <end position="461"/>
    </location>
</feature>
<evidence type="ECO:0000259" key="7">
    <source>
        <dbReference type="Pfam" id="PF11710"/>
    </source>
</evidence>
<feature type="transmembrane region" description="Helical" evidence="6">
    <location>
        <begin position="75"/>
        <end position="99"/>
    </location>
</feature>
<feature type="region of interest" description="Disordered" evidence="5">
    <location>
        <begin position="593"/>
        <end position="665"/>
    </location>
</feature>
<dbReference type="GO" id="GO:0004930">
    <property type="term" value="F:G protein-coupled receptor activity"/>
    <property type="evidence" value="ECO:0007669"/>
    <property type="project" value="TreeGrafter"/>
</dbReference>
<dbReference type="InterPro" id="IPR022596">
    <property type="entry name" value="GPR1/2/3_C"/>
</dbReference>
<sequence>MPALGKWSSAAAYMNRDTEWCQFPPIPYFFASILSALCPHISIDTSLQHAVAPSIPRLMSRALDPSRLFSSYRKLVIQTIAVSCASVSVLAAIVASFWFCRMRKRFRHRLIMLLIYGDLTRATWYFIFAIASFRRGTIRTHSLFCQASGFLIQYGTETSDYAVLIIAIHSAIQVFRPSVSVRSDVFYRHRNYIYIGGFAIPALMAGLAFVNPTAAYVSNGPFCSLPLRPYWYRLALAWIPRYLIGSIILGLAVAIYAHVGFKFRDFTKASDRSLSVSTSTTIPMLAAMESGAAMGSPTYRKQSNVPLQESEDPGSSADRKLNHTRRASGVTSIAETIDSRSSSTYHHITGSIPPRLSNASERNDCNQVRPSITSISSVNTANTAKTVTYDNDTRIFCALTGTSEPLRSTVQTDSTRPNNADNTDTAPKRMALQRSRIHRQLRLLFLYPMAYICMWIIPFTVHCMQYNNYWAQHPPYVLSCLFLFCLTIMGAVDCLIFSLREKPWRHIPASDRTFWGSFHCWRKLELPTSEEPGMKEKRNSSVGTNPGSDIPALPPQVSGLIQPPRLAQFRLLKSSDQQQAAADMAYERLKIEQEERRKSNQAKGSAALERDTGEPERRDWFERAGSQSSSNSENSEKPESPKSPKTGIPENQGDHEGVFGKPSVV</sequence>
<reference evidence="9 10" key="1">
    <citation type="journal article" date="2016" name="Nat. Commun.">
        <title>Ectomycorrhizal ecology is imprinted in the genome of the dominant symbiotic fungus Cenococcum geophilum.</title>
        <authorList>
            <consortium name="DOE Joint Genome Institute"/>
            <person name="Peter M."/>
            <person name="Kohler A."/>
            <person name="Ohm R.A."/>
            <person name="Kuo A."/>
            <person name="Krutzmann J."/>
            <person name="Morin E."/>
            <person name="Arend M."/>
            <person name="Barry K.W."/>
            <person name="Binder M."/>
            <person name="Choi C."/>
            <person name="Clum A."/>
            <person name="Copeland A."/>
            <person name="Grisel N."/>
            <person name="Haridas S."/>
            <person name="Kipfer T."/>
            <person name="LaButti K."/>
            <person name="Lindquist E."/>
            <person name="Lipzen A."/>
            <person name="Maire R."/>
            <person name="Meier B."/>
            <person name="Mihaltcheva S."/>
            <person name="Molinier V."/>
            <person name="Murat C."/>
            <person name="Poggeler S."/>
            <person name="Quandt C.A."/>
            <person name="Sperisen C."/>
            <person name="Tritt A."/>
            <person name="Tisserant E."/>
            <person name="Crous P.W."/>
            <person name="Henrissat B."/>
            <person name="Nehls U."/>
            <person name="Egli S."/>
            <person name="Spatafora J.W."/>
            <person name="Grigoriev I.V."/>
            <person name="Martin F.M."/>
        </authorList>
    </citation>
    <scope>NUCLEOTIDE SEQUENCE [LARGE SCALE GENOMIC DNA]</scope>
    <source>
        <strain evidence="9 10">CBS 207.34</strain>
    </source>
</reference>
<evidence type="ECO:0000259" key="8">
    <source>
        <dbReference type="Pfam" id="PF11970"/>
    </source>
</evidence>
<feature type="compositionally biased region" description="Basic and acidic residues" evidence="5">
    <location>
        <begin position="608"/>
        <end position="622"/>
    </location>
</feature>
<dbReference type="SUPFAM" id="SSF81321">
    <property type="entry name" value="Family A G protein-coupled receptor-like"/>
    <property type="match status" value="1"/>
</dbReference>
<dbReference type="GO" id="GO:0005886">
    <property type="term" value="C:plasma membrane"/>
    <property type="evidence" value="ECO:0007669"/>
    <property type="project" value="TreeGrafter"/>
</dbReference>
<feature type="transmembrane region" description="Helical" evidence="6">
    <location>
        <begin position="476"/>
        <end position="499"/>
    </location>
</feature>
<dbReference type="EMBL" id="KV748663">
    <property type="protein sequence ID" value="OCL13842.1"/>
    <property type="molecule type" value="Genomic_DNA"/>
</dbReference>
<keyword evidence="4 6" id="KW-0472">Membrane</keyword>
<keyword evidence="3 6" id="KW-1133">Transmembrane helix</keyword>
<evidence type="ECO:0000256" key="1">
    <source>
        <dbReference type="ARBA" id="ARBA00004141"/>
    </source>
</evidence>
<evidence type="ECO:0000256" key="3">
    <source>
        <dbReference type="ARBA" id="ARBA00022989"/>
    </source>
</evidence>
<evidence type="ECO:0000313" key="9">
    <source>
        <dbReference type="EMBL" id="OCL13842.1"/>
    </source>
</evidence>
<evidence type="ECO:0008006" key="11">
    <source>
        <dbReference type="Google" id="ProtNLM"/>
    </source>
</evidence>
<evidence type="ECO:0000256" key="6">
    <source>
        <dbReference type="SAM" id="Phobius"/>
    </source>
</evidence>
<dbReference type="InterPro" id="IPR023041">
    <property type="entry name" value="Glucose_rcpt_Git3-like_N"/>
</dbReference>
<feature type="compositionally biased region" description="Polar residues" evidence="5">
    <location>
        <begin position="329"/>
        <end position="346"/>
    </location>
</feature>
<gene>
    <name evidence="9" type="ORF">AOQ84DRAFT_81888</name>
</gene>
<feature type="region of interest" description="Disordered" evidence="5">
    <location>
        <begin position="531"/>
        <end position="557"/>
    </location>
</feature>
<evidence type="ECO:0000256" key="5">
    <source>
        <dbReference type="SAM" id="MobiDB-lite"/>
    </source>
</evidence>
<dbReference type="PANTHER" id="PTHR23112:SF37">
    <property type="entry name" value="G PROTEIN-COUPLED RECEPTOR GPR1"/>
    <property type="match status" value="1"/>
</dbReference>
<feature type="transmembrane region" description="Helical" evidence="6">
    <location>
        <begin position="191"/>
        <end position="210"/>
    </location>
</feature>
<comment type="subcellular location">
    <subcellularLocation>
        <location evidence="1">Membrane</location>
        <topology evidence="1">Multi-pass membrane protein</topology>
    </subcellularLocation>
</comment>
<dbReference type="Pfam" id="PF11710">
    <property type="entry name" value="Git3"/>
    <property type="match status" value="1"/>
</dbReference>